<evidence type="ECO:0000313" key="2">
    <source>
        <dbReference type="EMBL" id="OGZ05942.1"/>
    </source>
</evidence>
<dbReference type="EMBL" id="MHLI01000006">
    <property type="protein sequence ID" value="OGZ05942.1"/>
    <property type="molecule type" value="Genomic_DNA"/>
</dbReference>
<name>A0A1G2CXJ2_9BACT</name>
<feature type="compositionally biased region" description="Polar residues" evidence="1">
    <location>
        <begin position="1"/>
        <end position="11"/>
    </location>
</feature>
<feature type="region of interest" description="Disordered" evidence="1">
    <location>
        <begin position="1"/>
        <end position="28"/>
    </location>
</feature>
<sequence length="78" mass="8530">MDAFQALTNTPFGCGGQTDSDSDDANNAFYDADGEAMQVDHRRLQDGATYGDPGYRKASGKFVPVEELRGRRIAAEKR</sequence>
<dbReference type="Proteomes" id="UP000177122">
    <property type="component" value="Unassembled WGS sequence"/>
</dbReference>
<gene>
    <name evidence="2" type="ORF">A2845_04030</name>
</gene>
<reference evidence="2 3" key="1">
    <citation type="journal article" date="2016" name="Nat. Commun.">
        <title>Thousands of microbial genomes shed light on interconnected biogeochemical processes in an aquifer system.</title>
        <authorList>
            <person name="Anantharaman K."/>
            <person name="Brown C.T."/>
            <person name="Hug L.A."/>
            <person name="Sharon I."/>
            <person name="Castelle C.J."/>
            <person name="Probst A.J."/>
            <person name="Thomas B.C."/>
            <person name="Singh A."/>
            <person name="Wilkins M.J."/>
            <person name="Karaoz U."/>
            <person name="Brodie E.L."/>
            <person name="Williams K.H."/>
            <person name="Hubbard S.S."/>
            <person name="Banfield J.F."/>
        </authorList>
    </citation>
    <scope>NUCLEOTIDE SEQUENCE [LARGE SCALE GENOMIC DNA]</scope>
</reference>
<dbReference type="AlphaFoldDB" id="A0A1G2CXJ2"/>
<evidence type="ECO:0000313" key="3">
    <source>
        <dbReference type="Proteomes" id="UP000177122"/>
    </source>
</evidence>
<protein>
    <submittedName>
        <fullName evidence="2">Uncharacterized protein</fullName>
    </submittedName>
</protein>
<evidence type="ECO:0000256" key="1">
    <source>
        <dbReference type="SAM" id="MobiDB-lite"/>
    </source>
</evidence>
<proteinExistence type="predicted"/>
<organism evidence="2 3">
    <name type="scientific">Candidatus Lloydbacteria bacterium RIFCSPHIGHO2_01_FULL_49_22</name>
    <dbReference type="NCBI Taxonomy" id="1798658"/>
    <lineage>
        <taxon>Bacteria</taxon>
        <taxon>Candidatus Lloydiibacteriota</taxon>
    </lineage>
</organism>
<comment type="caution">
    <text evidence="2">The sequence shown here is derived from an EMBL/GenBank/DDBJ whole genome shotgun (WGS) entry which is preliminary data.</text>
</comment>
<accession>A0A1G2CXJ2</accession>